<evidence type="ECO:0000313" key="11">
    <source>
        <dbReference type="Proteomes" id="UP000292052"/>
    </source>
</evidence>
<dbReference type="InterPro" id="IPR026122">
    <property type="entry name" value="MOV-10/SDE3_DEXXQ/H-box"/>
</dbReference>
<keyword evidence="4" id="KW-0547">Nucleotide-binding</keyword>
<dbReference type="PANTHER" id="PTHR45418">
    <property type="entry name" value="CANCER/TESTIS ANTIGEN 55"/>
    <property type="match status" value="1"/>
</dbReference>
<organism evidence="10 11">
    <name type="scientific">Asbolus verrucosus</name>
    <name type="common">Desert ironclad beetle</name>
    <dbReference type="NCBI Taxonomy" id="1661398"/>
    <lineage>
        <taxon>Eukaryota</taxon>
        <taxon>Metazoa</taxon>
        <taxon>Ecdysozoa</taxon>
        <taxon>Arthropoda</taxon>
        <taxon>Hexapoda</taxon>
        <taxon>Insecta</taxon>
        <taxon>Pterygota</taxon>
        <taxon>Neoptera</taxon>
        <taxon>Endopterygota</taxon>
        <taxon>Coleoptera</taxon>
        <taxon>Polyphaga</taxon>
        <taxon>Cucujiformia</taxon>
        <taxon>Tenebrionidae</taxon>
        <taxon>Pimeliinae</taxon>
        <taxon>Asbolus</taxon>
    </lineage>
</organism>
<feature type="domain" description="Helicase MOV-10-like beta-barrel" evidence="9">
    <location>
        <begin position="181"/>
        <end position="263"/>
    </location>
</feature>
<dbReference type="GO" id="GO:0005737">
    <property type="term" value="C:cytoplasm"/>
    <property type="evidence" value="ECO:0007669"/>
    <property type="project" value="UniProtKB-SubCell"/>
</dbReference>
<dbReference type="PANTHER" id="PTHR45418:SF1">
    <property type="entry name" value="CANCER_TESTIS ANTIGEN 55"/>
    <property type="match status" value="1"/>
</dbReference>
<dbReference type="Proteomes" id="UP000292052">
    <property type="component" value="Unassembled WGS sequence"/>
</dbReference>
<comment type="caution">
    <text evidence="10">The sequence shown here is derived from an EMBL/GenBank/DDBJ whole genome shotgun (WGS) entry which is preliminary data.</text>
</comment>
<dbReference type="EMBL" id="QDEB01038141">
    <property type="protein sequence ID" value="RZC39005.1"/>
    <property type="molecule type" value="Genomic_DNA"/>
</dbReference>
<evidence type="ECO:0000256" key="6">
    <source>
        <dbReference type="ARBA" id="ARBA00022806"/>
    </source>
</evidence>
<dbReference type="GO" id="GO:0005524">
    <property type="term" value="F:ATP binding"/>
    <property type="evidence" value="ECO:0007669"/>
    <property type="project" value="UniProtKB-KW"/>
</dbReference>
<comment type="subcellular location">
    <subcellularLocation>
        <location evidence="1">Cytoplasm</location>
    </subcellularLocation>
</comment>
<evidence type="ECO:0000256" key="1">
    <source>
        <dbReference type="ARBA" id="ARBA00004496"/>
    </source>
</evidence>
<evidence type="ECO:0000313" key="10">
    <source>
        <dbReference type="EMBL" id="RZC39005.1"/>
    </source>
</evidence>
<accession>A0A482W215</accession>
<dbReference type="AlphaFoldDB" id="A0A482W215"/>
<feature type="domain" description="DNA2/NAM7 helicase helicase" evidence="8">
    <location>
        <begin position="318"/>
        <end position="408"/>
    </location>
</feature>
<keyword evidence="6 10" id="KW-0347">Helicase</keyword>
<dbReference type="InterPro" id="IPR027417">
    <property type="entry name" value="P-loop_NTPase"/>
</dbReference>
<dbReference type="Pfam" id="PF13086">
    <property type="entry name" value="AAA_11"/>
    <property type="match status" value="1"/>
</dbReference>
<comment type="similarity">
    <text evidence="2">Belongs to the DNA2/NAM7 helicase family. SDE3 subfamily.</text>
</comment>
<dbReference type="CDD" id="cd18038">
    <property type="entry name" value="DEXXQc_Helz-like"/>
    <property type="match status" value="1"/>
</dbReference>
<sequence>MEPEDTSLCPICKEHRENADHNNSVNHRFYFMKWAYNEYRKALVKDRHGIVLEVTEEKMKEPSSNCNQILTSASYKIPLACDFQTVDNKQSFTIVRTFVSYLNSERLSVHYVDHYSIPPKYAKLLKHGLRPFDKMTSAEENDLRELNQLVQRLTKDNYSKFWHILLWMEEKAQGLMLTKFNMEEVTMNIINDKVLVLEVPGLAEKRPSVIVGDFIRIRITGDHTAYKGFVNKVNEKTVEILHVEEELMDCIRTDPGTKLDVSFILSRLAFERMHQGVDRVVRTGMVATLFPRINVRRNSNIIHELRDSDFCNREIIHNFEQKNAVLKILNSVQALPYIVFGPPGTGKTVTIVEAILQIKKHTKKRILVCAPANSACDVLALKLMPYCTKDELIRIHSTTRERNTITKDLMEYSNVEDDEFTKVEMKKLLSYKIVVTTLTLIGRFQRDYNPDCVFVDEAAQASEPETDIAIGLLSVGKQVVLAGDPKQLGPMVTDCAAKLGLGISLLERLMNYEVYKPDASTKAYDSNFITMLKLNFRSHPNILLIPNQLFYDNNLEYVIMT</sequence>
<evidence type="ECO:0000256" key="7">
    <source>
        <dbReference type="ARBA" id="ARBA00022840"/>
    </source>
</evidence>
<dbReference type="InterPro" id="IPR041677">
    <property type="entry name" value="DNA2/NAM7_AAA_11"/>
</dbReference>
<keyword evidence="3" id="KW-0963">Cytoplasm</keyword>
<evidence type="ECO:0000256" key="3">
    <source>
        <dbReference type="ARBA" id="ARBA00022490"/>
    </source>
</evidence>
<reference evidence="10 11" key="1">
    <citation type="submission" date="2017-03" db="EMBL/GenBank/DDBJ databases">
        <title>Genome of the blue death feigning beetle - Asbolus verrucosus.</title>
        <authorList>
            <person name="Rider S.D."/>
        </authorList>
    </citation>
    <scope>NUCLEOTIDE SEQUENCE [LARGE SCALE GENOMIC DNA]</scope>
    <source>
        <strain evidence="10">Butters</strain>
        <tissue evidence="10">Head and leg muscle</tissue>
    </source>
</reference>
<dbReference type="InterPro" id="IPR049080">
    <property type="entry name" value="MOV-10-like_beta-barrel"/>
</dbReference>
<evidence type="ECO:0000259" key="8">
    <source>
        <dbReference type="Pfam" id="PF13086"/>
    </source>
</evidence>
<keyword evidence="7" id="KW-0067">ATP-binding</keyword>
<name>A0A482W215_ASBVE</name>
<gene>
    <name evidence="10" type="ORF">BDFB_005714</name>
</gene>
<evidence type="ECO:0000256" key="2">
    <source>
        <dbReference type="ARBA" id="ARBA00005601"/>
    </source>
</evidence>
<dbReference type="GO" id="GO:0032574">
    <property type="term" value="F:5'-3' RNA helicase activity"/>
    <property type="evidence" value="ECO:0007669"/>
    <property type="project" value="InterPro"/>
</dbReference>
<dbReference type="GO" id="GO:0003723">
    <property type="term" value="F:RNA binding"/>
    <property type="evidence" value="ECO:0007669"/>
    <property type="project" value="InterPro"/>
</dbReference>
<evidence type="ECO:0000256" key="4">
    <source>
        <dbReference type="ARBA" id="ARBA00022741"/>
    </source>
</evidence>
<dbReference type="SUPFAM" id="SSF52540">
    <property type="entry name" value="P-loop containing nucleoside triphosphate hydrolases"/>
    <property type="match status" value="1"/>
</dbReference>
<keyword evidence="11" id="KW-1185">Reference proteome</keyword>
<evidence type="ECO:0000259" key="9">
    <source>
        <dbReference type="Pfam" id="PF21634"/>
    </source>
</evidence>
<keyword evidence="5" id="KW-0378">Hydrolase</keyword>
<protein>
    <submittedName>
        <fullName evidence="10">Helicase mov-10-B.1</fullName>
    </submittedName>
</protein>
<dbReference type="GO" id="GO:0016787">
    <property type="term" value="F:hydrolase activity"/>
    <property type="evidence" value="ECO:0007669"/>
    <property type="project" value="UniProtKB-KW"/>
</dbReference>
<dbReference type="Gene3D" id="3.40.50.300">
    <property type="entry name" value="P-loop containing nucleotide triphosphate hydrolases"/>
    <property type="match status" value="1"/>
</dbReference>
<dbReference type="STRING" id="1661398.A0A482W215"/>
<dbReference type="Pfam" id="PF21634">
    <property type="entry name" value="MOV-10_beta-barrel"/>
    <property type="match status" value="1"/>
</dbReference>
<evidence type="ECO:0000256" key="5">
    <source>
        <dbReference type="ARBA" id="ARBA00022801"/>
    </source>
</evidence>
<dbReference type="OrthoDB" id="6513042at2759"/>
<proteinExistence type="inferred from homology"/>